<dbReference type="KEGG" id="apo:Arcpr_1152"/>
<dbReference type="STRING" id="572546.Arcpr_1152"/>
<gene>
    <name evidence="1" type="ordered locus">Arcpr_1152</name>
</gene>
<dbReference type="AlphaFoldDB" id="D2RDL4"/>
<dbReference type="Proteomes" id="UP000001901">
    <property type="component" value="Chromosome"/>
</dbReference>
<proteinExistence type="predicted"/>
<dbReference type="Gene3D" id="1.10.1220.10">
    <property type="entry name" value="Met repressor-like"/>
    <property type="match status" value="1"/>
</dbReference>
<evidence type="ECO:0000313" key="2">
    <source>
        <dbReference type="Proteomes" id="UP000001901"/>
    </source>
</evidence>
<name>D2RDL4_ARCPA</name>
<sequence length="56" mass="6441">MLFIGILTIVLSDDVEKEFRRVVRGMYGAEKGNLSKFIEDAIRNYIHSLRKGGRNL</sequence>
<dbReference type="EMBL" id="CP001857">
    <property type="protein sequence ID" value="ADB58208.1"/>
    <property type="molecule type" value="Genomic_DNA"/>
</dbReference>
<dbReference type="eggNOG" id="arCOG03886">
    <property type="taxonomic scope" value="Archaea"/>
</dbReference>
<dbReference type="HOGENOM" id="CLU_204994_0_0_2"/>
<dbReference type="InterPro" id="IPR013321">
    <property type="entry name" value="Arc_rbn_hlx_hlx"/>
</dbReference>
<dbReference type="GeneID" id="41344350"/>
<dbReference type="GO" id="GO:0006355">
    <property type="term" value="P:regulation of DNA-templated transcription"/>
    <property type="evidence" value="ECO:0007669"/>
    <property type="project" value="InterPro"/>
</dbReference>
<accession>D2RDL4</accession>
<dbReference type="RefSeq" id="WP_012940544.1">
    <property type="nucleotide sequence ID" value="NC_013741.1"/>
</dbReference>
<protein>
    <submittedName>
        <fullName evidence="1">Uncharacterized protein</fullName>
    </submittedName>
</protein>
<evidence type="ECO:0000313" key="1">
    <source>
        <dbReference type="EMBL" id="ADB58208.1"/>
    </source>
</evidence>
<organism evidence="1 2">
    <name type="scientific">Archaeoglobus profundus (strain DSM 5631 / JCM 9629 / NBRC 100127 / Av18)</name>
    <dbReference type="NCBI Taxonomy" id="572546"/>
    <lineage>
        <taxon>Archaea</taxon>
        <taxon>Methanobacteriati</taxon>
        <taxon>Methanobacteriota</taxon>
        <taxon>Archaeoglobi</taxon>
        <taxon>Archaeoglobales</taxon>
        <taxon>Archaeoglobaceae</taxon>
        <taxon>Archaeoglobus</taxon>
    </lineage>
</organism>
<keyword evidence="2" id="KW-1185">Reference proteome</keyword>
<reference evidence="1 2" key="1">
    <citation type="journal article" date="2010" name="Stand. Genomic Sci.">
        <title>Complete genome sequence of Archaeoglobus profundus type strain (AV18).</title>
        <authorList>
            <person name="von Jan M."/>
            <person name="Lapidus A."/>
            <person name="Del Rio T.G."/>
            <person name="Copeland A."/>
            <person name="Tice H."/>
            <person name="Cheng J.F."/>
            <person name="Lucas S."/>
            <person name="Chen F."/>
            <person name="Nolan M."/>
            <person name="Goodwin L."/>
            <person name="Han C."/>
            <person name="Pitluck S."/>
            <person name="Liolios K."/>
            <person name="Ivanova N."/>
            <person name="Mavromatis K."/>
            <person name="Ovchinnikova G."/>
            <person name="Chertkov O."/>
            <person name="Pati A."/>
            <person name="Chen A."/>
            <person name="Palaniappan K."/>
            <person name="Land M."/>
            <person name="Hauser L."/>
            <person name="Chang Y.J."/>
            <person name="Jeffries C.D."/>
            <person name="Saunders E."/>
            <person name="Brettin T."/>
            <person name="Detter J.C."/>
            <person name="Chain P."/>
            <person name="Eichinger K."/>
            <person name="Huber H."/>
            <person name="Spring S."/>
            <person name="Rohde M."/>
            <person name="Goker M."/>
            <person name="Wirth R."/>
            <person name="Woyke T."/>
            <person name="Bristow J."/>
            <person name="Eisen J.A."/>
            <person name="Markowitz V."/>
            <person name="Hugenholtz P."/>
            <person name="Kyrpides N.C."/>
            <person name="Klenk H.P."/>
        </authorList>
    </citation>
    <scope>NUCLEOTIDE SEQUENCE [LARGE SCALE GENOMIC DNA]</scope>
    <source>
        <strain evidence="2">DSM 5631 / JCM 9629 / NBRC 100127 / Av18</strain>
    </source>
</reference>
<dbReference type="PaxDb" id="572546-Arcpr_1152"/>